<evidence type="ECO:0000313" key="3">
    <source>
        <dbReference type="Proteomes" id="UP001597326"/>
    </source>
</evidence>
<accession>A0ABW4RVX8</accession>
<evidence type="ECO:0000313" key="2">
    <source>
        <dbReference type="EMBL" id="MFD1889864.1"/>
    </source>
</evidence>
<protein>
    <submittedName>
        <fullName evidence="2">LPXTG cell wall anchor domain-containing protein</fullName>
    </submittedName>
</protein>
<feature type="transmembrane region" description="Helical" evidence="1">
    <location>
        <begin position="12"/>
        <end position="33"/>
    </location>
</feature>
<comment type="caution">
    <text evidence="2">The sequence shown here is derived from an EMBL/GenBank/DDBJ whole genome shotgun (WGS) entry which is preliminary data.</text>
</comment>
<dbReference type="RefSeq" id="WP_343873494.1">
    <property type="nucleotide sequence ID" value="NZ_BAAAIX010000016.1"/>
</dbReference>
<proteinExistence type="predicted"/>
<evidence type="ECO:0000256" key="1">
    <source>
        <dbReference type="SAM" id="Phobius"/>
    </source>
</evidence>
<keyword evidence="1" id="KW-0472">Membrane</keyword>
<organism evidence="2 3">
    <name type="scientific">Luteococcus peritonei</name>
    <dbReference type="NCBI Taxonomy" id="88874"/>
    <lineage>
        <taxon>Bacteria</taxon>
        <taxon>Bacillati</taxon>
        <taxon>Actinomycetota</taxon>
        <taxon>Actinomycetes</taxon>
        <taxon>Propionibacteriales</taxon>
        <taxon>Propionibacteriaceae</taxon>
        <taxon>Luteococcus</taxon>
    </lineage>
</organism>
<keyword evidence="1" id="KW-1133">Transmembrane helix</keyword>
<feature type="transmembrane region" description="Helical" evidence="1">
    <location>
        <begin position="45"/>
        <end position="62"/>
    </location>
</feature>
<dbReference type="Proteomes" id="UP001597326">
    <property type="component" value="Unassembled WGS sequence"/>
</dbReference>
<keyword evidence="1" id="KW-0812">Transmembrane</keyword>
<gene>
    <name evidence="2" type="ORF">ACFSCS_06625</name>
</gene>
<dbReference type="NCBIfam" id="TIGR01167">
    <property type="entry name" value="LPXTG_anchor"/>
    <property type="match status" value="1"/>
</dbReference>
<name>A0ABW4RVX8_9ACTN</name>
<reference evidence="3" key="1">
    <citation type="journal article" date="2019" name="Int. J. Syst. Evol. Microbiol.">
        <title>The Global Catalogue of Microorganisms (GCM) 10K type strain sequencing project: providing services to taxonomists for standard genome sequencing and annotation.</title>
        <authorList>
            <consortium name="The Broad Institute Genomics Platform"/>
            <consortium name="The Broad Institute Genome Sequencing Center for Infectious Disease"/>
            <person name="Wu L."/>
            <person name="Ma J."/>
        </authorList>
    </citation>
    <scope>NUCLEOTIDE SEQUENCE [LARGE SCALE GENOMIC DNA]</scope>
    <source>
        <strain evidence="3">CAIM 431</strain>
    </source>
</reference>
<dbReference type="EMBL" id="JBHUFZ010000015">
    <property type="protein sequence ID" value="MFD1889864.1"/>
    <property type="molecule type" value="Genomic_DNA"/>
</dbReference>
<keyword evidence="3" id="KW-1185">Reference proteome</keyword>
<sequence length="77" mass="8235">MSSLHAKPLDIRALIGSMLAIIGTIITLMGLFADPELAKTGGVNANLFAGLALLLGGLLFLLRCRQRPLAPRTRHQD</sequence>